<comment type="function">
    <text evidence="7">S-adenosyl-L-methionine-dependent 2'-O-ribose methyltransferase that catalyzes the formation of 2'-O-methylguanosine at position 18 (Gm18) in a subset of tRNA. Selectively mediates Gm18 methylation of tRNAGln-TTG/CTG and tRNASer-TGA/GCT. Gm18 modification can enhance the stability of modified tRNAs.</text>
</comment>
<keyword evidence="3" id="KW-0949">S-adenosyl-L-methionine</keyword>
<evidence type="ECO:0000256" key="7">
    <source>
        <dbReference type="ARBA" id="ARBA00093361"/>
    </source>
</evidence>
<dbReference type="GO" id="GO:0003723">
    <property type="term" value="F:RNA binding"/>
    <property type="evidence" value="ECO:0007669"/>
    <property type="project" value="UniProtKB-KW"/>
</dbReference>
<evidence type="ECO:0000256" key="4">
    <source>
        <dbReference type="ARBA" id="ARBA00022884"/>
    </source>
</evidence>
<evidence type="ECO:0000256" key="11">
    <source>
        <dbReference type="SAM" id="MobiDB-lite"/>
    </source>
</evidence>
<protein>
    <recommendedName>
        <fullName evidence="9">tRNA (guanosine(18)-2'-O)-methyltransferase TARBP1</fullName>
        <ecNumber evidence="8">2.1.1.34</ecNumber>
    </recommendedName>
    <alternativeName>
        <fullName evidence="10">TAR RNA-binding protein 1</fullName>
    </alternativeName>
</protein>
<dbReference type="FunFam" id="3.40.1280.10:FF:000010">
    <property type="entry name" value="probable methyltransferase TARBP1"/>
    <property type="match status" value="1"/>
</dbReference>
<comment type="catalytic activity">
    <reaction evidence="6">
        <text>guanosine(18) in tRNA + S-adenosyl-L-methionine = 2'-O-methylguanosine(18) in tRNA + S-adenosyl-L-homocysteine + H(+)</text>
        <dbReference type="Rhea" id="RHEA:20077"/>
        <dbReference type="Rhea" id="RHEA-COMP:10190"/>
        <dbReference type="Rhea" id="RHEA-COMP:10192"/>
        <dbReference type="ChEBI" id="CHEBI:15378"/>
        <dbReference type="ChEBI" id="CHEBI:57856"/>
        <dbReference type="ChEBI" id="CHEBI:59789"/>
        <dbReference type="ChEBI" id="CHEBI:74269"/>
        <dbReference type="ChEBI" id="CHEBI:74445"/>
        <dbReference type="EC" id="2.1.1.34"/>
    </reaction>
    <physiologicalReaction direction="left-to-right" evidence="6">
        <dbReference type="Rhea" id="RHEA:20078"/>
    </physiologicalReaction>
</comment>
<evidence type="ECO:0000256" key="5">
    <source>
        <dbReference type="ARBA" id="ARBA00022990"/>
    </source>
</evidence>
<keyword evidence="4" id="KW-0694">RNA-binding</keyword>
<reference evidence="13 14" key="1">
    <citation type="journal article" date="2023" name="G3 (Bethesda)">
        <title>A chromosome-length genome assembly and annotation of blackberry (Rubus argutus, cv. 'Hillquist').</title>
        <authorList>
            <person name="Bruna T."/>
            <person name="Aryal R."/>
            <person name="Dudchenko O."/>
            <person name="Sargent D.J."/>
            <person name="Mead D."/>
            <person name="Buti M."/>
            <person name="Cavallini A."/>
            <person name="Hytonen T."/>
            <person name="Andres J."/>
            <person name="Pham M."/>
            <person name="Weisz D."/>
            <person name="Mascagni F."/>
            <person name="Usai G."/>
            <person name="Natali L."/>
            <person name="Bassil N."/>
            <person name="Fernandez G.E."/>
            <person name="Lomsadze A."/>
            <person name="Armour M."/>
            <person name="Olukolu B."/>
            <person name="Poorten T."/>
            <person name="Britton C."/>
            <person name="Davik J."/>
            <person name="Ashrafi H."/>
            <person name="Aiden E.L."/>
            <person name="Borodovsky M."/>
            <person name="Worthington M."/>
        </authorList>
    </citation>
    <scope>NUCLEOTIDE SEQUENCE [LARGE SCALE GENOMIC DNA]</scope>
    <source>
        <strain evidence="13">PI 553951</strain>
    </source>
</reference>
<organism evidence="13 14">
    <name type="scientific">Rubus argutus</name>
    <name type="common">Southern blackberry</name>
    <dbReference type="NCBI Taxonomy" id="59490"/>
    <lineage>
        <taxon>Eukaryota</taxon>
        <taxon>Viridiplantae</taxon>
        <taxon>Streptophyta</taxon>
        <taxon>Embryophyta</taxon>
        <taxon>Tracheophyta</taxon>
        <taxon>Spermatophyta</taxon>
        <taxon>Magnoliopsida</taxon>
        <taxon>eudicotyledons</taxon>
        <taxon>Gunneridae</taxon>
        <taxon>Pentapetalae</taxon>
        <taxon>rosids</taxon>
        <taxon>fabids</taxon>
        <taxon>Rosales</taxon>
        <taxon>Rosaceae</taxon>
        <taxon>Rosoideae</taxon>
        <taxon>Rosoideae incertae sedis</taxon>
        <taxon>Rubus</taxon>
    </lineage>
</organism>
<evidence type="ECO:0000256" key="1">
    <source>
        <dbReference type="ARBA" id="ARBA00022603"/>
    </source>
</evidence>
<evidence type="ECO:0000313" key="14">
    <source>
        <dbReference type="Proteomes" id="UP001457282"/>
    </source>
</evidence>
<evidence type="ECO:0000256" key="3">
    <source>
        <dbReference type="ARBA" id="ARBA00022691"/>
    </source>
</evidence>
<dbReference type="Proteomes" id="UP001457282">
    <property type="component" value="Unassembled WGS sequence"/>
</dbReference>
<name>A0AAW1WVJ6_RUBAR</name>
<dbReference type="InterPro" id="IPR045330">
    <property type="entry name" value="TRM3/TARBP1"/>
</dbReference>
<keyword evidence="2" id="KW-0808">Transferase</keyword>
<dbReference type="Gene3D" id="3.40.1280.10">
    <property type="match status" value="1"/>
</dbReference>
<dbReference type="EC" id="2.1.1.34" evidence="8"/>
<proteinExistence type="predicted"/>
<evidence type="ECO:0000313" key="13">
    <source>
        <dbReference type="EMBL" id="KAK9927716.1"/>
    </source>
</evidence>
<evidence type="ECO:0000256" key="9">
    <source>
        <dbReference type="ARBA" id="ARBA00093636"/>
    </source>
</evidence>
<dbReference type="PANTHER" id="PTHR12029">
    <property type="entry name" value="RNA METHYLTRANSFERASE"/>
    <property type="match status" value="1"/>
</dbReference>
<keyword evidence="5" id="KW-0007">Acetylation</keyword>
<dbReference type="EMBL" id="JBEDUW010000005">
    <property type="protein sequence ID" value="KAK9927716.1"/>
    <property type="molecule type" value="Genomic_DNA"/>
</dbReference>
<evidence type="ECO:0000256" key="10">
    <source>
        <dbReference type="ARBA" id="ARBA00093656"/>
    </source>
</evidence>
<evidence type="ECO:0000256" key="6">
    <source>
        <dbReference type="ARBA" id="ARBA00093266"/>
    </source>
</evidence>
<dbReference type="Pfam" id="PF00588">
    <property type="entry name" value="SpoU_methylase"/>
    <property type="match status" value="1"/>
</dbReference>
<accession>A0AAW1WVJ6</accession>
<dbReference type="GO" id="GO:0030488">
    <property type="term" value="P:tRNA methylation"/>
    <property type="evidence" value="ECO:0007669"/>
    <property type="project" value="InterPro"/>
</dbReference>
<evidence type="ECO:0000259" key="12">
    <source>
        <dbReference type="Pfam" id="PF00588"/>
    </source>
</evidence>
<dbReference type="InterPro" id="IPR001537">
    <property type="entry name" value="SpoU_MeTrfase"/>
</dbReference>
<keyword evidence="1" id="KW-0489">Methyltransferase</keyword>
<dbReference type="InterPro" id="IPR029028">
    <property type="entry name" value="Alpha/beta_knot_MTases"/>
</dbReference>
<comment type="caution">
    <text evidence="13">The sequence shown here is derived from an EMBL/GenBank/DDBJ whole genome shotgun (WGS) entry which is preliminary data.</text>
</comment>
<feature type="region of interest" description="Disordered" evidence="11">
    <location>
        <begin position="903"/>
        <end position="923"/>
    </location>
</feature>
<dbReference type="InterPro" id="IPR029026">
    <property type="entry name" value="tRNA_m1G_MTases_N"/>
</dbReference>
<gene>
    <name evidence="13" type="ORF">M0R45_024886</name>
</gene>
<evidence type="ECO:0000256" key="2">
    <source>
        <dbReference type="ARBA" id="ARBA00022679"/>
    </source>
</evidence>
<keyword evidence="14" id="KW-1185">Reference proteome</keyword>
<dbReference type="InterPro" id="IPR044748">
    <property type="entry name" value="Trm3/TARBP1_C"/>
</dbReference>
<evidence type="ECO:0000256" key="8">
    <source>
        <dbReference type="ARBA" id="ARBA00093594"/>
    </source>
</evidence>
<dbReference type="PANTHER" id="PTHR12029:SF11">
    <property type="entry name" value="METHYLTRANSFERASE TARBP1-RELATED"/>
    <property type="match status" value="1"/>
</dbReference>
<dbReference type="GO" id="GO:0141100">
    <property type="term" value="F:tRNA (guanine(18)-2'-O)-methyltransferase activity"/>
    <property type="evidence" value="ECO:0007669"/>
    <property type="project" value="UniProtKB-EC"/>
</dbReference>
<dbReference type="CDD" id="cd18091">
    <property type="entry name" value="SpoU-like_TRM3-like"/>
    <property type="match status" value="1"/>
</dbReference>
<dbReference type="SUPFAM" id="SSF75217">
    <property type="entry name" value="alpha/beta knot"/>
    <property type="match status" value="1"/>
</dbReference>
<feature type="domain" description="tRNA/rRNA methyltransferase SpoU type" evidence="12">
    <location>
        <begin position="1683"/>
        <end position="1825"/>
    </location>
</feature>
<sequence length="1834" mass="206108">MSTEETDSMATLISTLSSSFNQVPPAAVPAVLDCILASTGLSRSSLFASLLDTFTKLSEDVMKNNRKLDYHDCNYLTSLVGALCHLLKKFDTNLGALESFIWKCFLPLMKMAHMFSRNMLNQITESFINAVIETNTWVVVEATLVPIFLRLVASSIGVPENEVSDTFQLMLGSEMGTTNILSPPGSPSLPISCHILTLMLDAVLQSKKTAVSPESTIANGCFDDQNFAGKLTWGLCSLTEQLLLQLLEHRSCAIAFLLPIIFKAFSSYCSFQFSIHGQTFTLSRNNFFMKIWKCCRTLFSLGTVERRDAFGVLSLYLSFFPFTEKNGDSDMGDKVEYFDIRAETEFWDEIKRGLVDKESLVRKQSLHILKIALCINGAVQSSGVSEDISPENNSMPHGMTKRELWADKEAKSLGVGKICSQVESSLDSQQKWEAFVLLYEMLEEYGTHLVEAAWNYQVSLLLQYSSSHGDNTSSISGAVYQNQIETPGEIFNWLAILWERGFNHDNPQVRCLIMQSFLGIDWKNYGTHARSVPGYFVLGSFIQGLNDPVHHKEFGVKGIYSSMTIEGAAKFLSKYTSYLDVRKCIIFLSDLAFAAKLQSLGRVGLMCLAECISSAACQVGKHNNEIDAQWFEDGVADMIQAGNSPHNDKIVLLDALRFIIESSKQHFNSNYRLRVCEKVLKSAASVVCICDLPLDILLHFISSFPWEFTDYGGPLREKVQEWLMGCGKHCCVNCCSTEMKLLKSLHDFPNRFTSRCNDDTSTTFDDEDLDAWEFEAKRWARVLFIACKEEYQLLPVLMFIQNHGSDVCKQNNNMDQFPVKFLILILSLVLELQMMQERVAEHGSKVRTKSEFVVPESMNQFSHADVHNLYQRFTNIFLLILEELVSFANLSCSIFSYTNTSKTRDASLPGSVTGKLGGPSQRRLSSSTTTAVLQAIMSMKAVANISSFSAQFKTDVSLDLAFNFLWDFYWKTISSPACDSETGAEIHLAAYEALASTLTALVSVCSPQTLDLLKKYDLFLSDGKSLLDSLVLYFLQNINNLLAVGVFVRSRRAILMNWKWICLESLLSIPFYALRNGLLLEENNFVFSGSALKCIFSDILESLENAGEGSVLPMLRSVRLILDLFALGKSGSLVSLCDGVDSQMLWHLVRSSWILHVSCNKRKVAPIAALLSSVLHSSLFSDESMHRIDGAPGPLKWFVEKILEEGTKSPRTIRLAALHLTGLWLSYPGIIKYYVKELKLLSLHGSVAFDEDFEGELADNRDTRVEVSLLAKGPDPELTKAFINTELYARTSVAVLFYKLADMAVMVGSTNENEDCHAALESGKMFLLELLDSAVNDKDLAKELYKKYSAIHRRKVRAWQMICILSHFVCQDIVSEVAQCLHISLYRNNLPAVRQYLETFAINIYLKFPPLVVEQLVPILRDYDMRPQALSSYVFIAANVILHASQPVQYRHLDELFPPIVPLLTSHHHSLRGFTQLLVYQVLCKLFPPLDSKASETTTLEKRCFEDLKSYLAKNSDCMRLRQSMTGYLDAYSPHSSVTPAGVFINRVEEVEFECVPISLMEQVLNFLNDVREDLRTSMAKDVVTIKNESLRSDGDQDCMAILCNANEKKSRTELPKDVSLDFQKKITLSKHEKQDIDVSSFMGNQETYKQLLEIEKDDKLLAQVLQSRTLAMEGERSSRQHVILVASLLDRIPNLAGLARTCEVFKASSLAIADTNVLHDKQFQLISVTAEKWVPIIEVPVNSLKVFLHRKKREGFSILGLEQTANSIPLDQYIFPKDTVLVLGREKEGIPVDIIHILDACVEIPQLGVVRSLNVHVSGAIALWEYTRQQRSQ</sequence>